<dbReference type="Proteomes" id="UP000324748">
    <property type="component" value="Unassembled WGS sequence"/>
</dbReference>
<gene>
    <name evidence="4" type="ORF">PGT21_009986</name>
</gene>
<evidence type="ECO:0000256" key="1">
    <source>
        <dbReference type="SAM" id="Phobius"/>
    </source>
</evidence>
<protein>
    <recommendedName>
        <fullName evidence="3">DUF7872 domain-containing protein</fullName>
    </recommendedName>
</protein>
<keyword evidence="1" id="KW-0472">Membrane</keyword>
<dbReference type="InterPro" id="IPR057194">
    <property type="entry name" value="DUF7872"/>
</dbReference>
<evidence type="ECO:0000313" key="5">
    <source>
        <dbReference type="Proteomes" id="UP000324748"/>
    </source>
</evidence>
<dbReference type="EMBL" id="VSWC01000132">
    <property type="protein sequence ID" value="KAA1079393.1"/>
    <property type="molecule type" value="Genomic_DNA"/>
</dbReference>
<feature type="domain" description="DUF7872" evidence="3">
    <location>
        <begin position="246"/>
        <end position="465"/>
    </location>
</feature>
<feature type="signal peptide" evidence="2">
    <location>
        <begin position="1"/>
        <end position="24"/>
    </location>
</feature>
<dbReference type="Pfam" id="PF25278">
    <property type="entry name" value="DUF7872"/>
    <property type="match status" value="1"/>
</dbReference>
<evidence type="ECO:0000256" key="2">
    <source>
        <dbReference type="SAM" id="SignalP"/>
    </source>
</evidence>
<dbReference type="OrthoDB" id="2501761at2759"/>
<keyword evidence="1" id="KW-1133">Transmembrane helix</keyword>
<evidence type="ECO:0000259" key="3">
    <source>
        <dbReference type="Pfam" id="PF25278"/>
    </source>
</evidence>
<keyword evidence="1" id="KW-0812">Transmembrane</keyword>
<feature type="transmembrane region" description="Helical" evidence="1">
    <location>
        <begin position="215"/>
        <end position="235"/>
    </location>
</feature>
<reference evidence="4 5" key="1">
    <citation type="submission" date="2019-05" db="EMBL/GenBank/DDBJ databases">
        <title>Emergence of the Ug99 lineage of the wheat stem rust pathogen through somatic hybridization.</title>
        <authorList>
            <person name="Li F."/>
            <person name="Upadhyaya N.M."/>
            <person name="Sperschneider J."/>
            <person name="Matny O."/>
            <person name="Nguyen-Phuc H."/>
            <person name="Mago R."/>
            <person name="Raley C."/>
            <person name="Miller M.E."/>
            <person name="Silverstein K.A.T."/>
            <person name="Henningsen E."/>
            <person name="Hirsch C.D."/>
            <person name="Visser B."/>
            <person name="Pretorius Z.A."/>
            <person name="Steffenson B.J."/>
            <person name="Schwessinger B."/>
            <person name="Dodds P.N."/>
            <person name="Figueroa M."/>
        </authorList>
    </citation>
    <scope>NUCLEOTIDE SEQUENCE [LARGE SCALE GENOMIC DNA]</scope>
    <source>
        <strain evidence="4">21-0</strain>
    </source>
</reference>
<dbReference type="AlphaFoldDB" id="A0A5B0MSN8"/>
<comment type="caution">
    <text evidence="4">The sequence shown here is derived from an EMBL/GenBank/DDBJ whole genome shotgun (WGS) entry which is preliminary data.</text>
</comment>
<proteinExistence type="predicted"/>
<keyword evidence="2" id="KW-0732">Signal</keyword>
<feature type="transmembrane region" description="Helical" evidence="1">
    <location>
        <begin position="182"/>
        <end position="209"/>
    </location>
</feature>
<accession>A0A5B0MSN8</accession>
<keyword evidence="5" id="KW-1185">Reference proteome</keyword>
<organism evidence="4 5">
    <name type="scientific">Puccinia graminis f. sp. tritici</name>
    <dbReference type="NCBI Taxonomy" id="56615"/>
    <lineage>
        <taxon>Eukaryota</taxon>
        <taxon>Fungi</taxon>
        <taxon>Dikarya</taxon>
        <taxon>Basidiomycota</taxon>
        <taxon>Pucciniomycotina</taxon>
        <taxon>Pucciniomycetes</taxon>
        <taxon>Pucciniales</taxon>
        <taxon>Pucciniaceae</taxon>
        <taxon>Puccinia</taxon>
    </lineage>
</organism>
<dbReference type="PANTHER" id="PTHR33339">
    <property type="entry name" value="LYSM DOMAIN-CONTAINING PROTEIN"/>
    <property type="match status" value="1"/>
</dbReference>
<name>A0A5B0MSN8_PUCGR</name>
<sequence>MPFLSKLLLMQTILQPLLISVIAANNGQALQVYPSRKPSSLSHVLHPRGEFAAGAEYIPSLDAKPLAPYECAPKPLVPQTWKDLRIDEYLKYYPRGLEVNLTTFSSQNNALNFACGLNQFCSAGQLCSPISGRAWWVLAAVEQLSFYENSLYIAIAFAASQAKAIGAKLVDDLYIQNAKKKYKLFQSIAMVLTLAMGIVSVMAGVVFMVTPGLQGLGVMAAAGAVVAIAQVTMVMKAQAAELEAGKQDTFTKWAHYENQIATWQSNTQKEIGIKFKEIVEYPISSRRGIFGALEGGQFCRNNQKQDTNDMEKNLARILTIRMAGQILRAKKGFITIGDGCSQNGPNGAFSIDDGWLSYCDKRDGVMMNVIYDDDGKSGNHFYNAKLLVEKYQITAEYITKQAVDCSKLGKGPDYDPYSDGTNLPLDVNSPCLINLPVCNTKDRGVRKKLKHHTTPKACRTAGGMSL</sequence>
<dbReference type="PANTHER" id="PTHR33339:SF1">
    <property type="entry name" value="LYSM DOMAIN-CONTAINING PROTEIN"/>
    <property type="match status" value="1"/>
</dbReference>
<feature type="chain" id="PRO_5022743989" description="DUF7872 domain-containing protein" evidence="2">
    <location>
        <begin position="25"/>
        <end position="466"/>
    </location>
</feature>
<evidence type="ECO:0000313" key="4">
    <source>
        <dbReference type="EMBL" id="KAA1079393.1"/>
    </source>
</evidence>